<sequence length="271" mass="31380">MSKPVHSKKCIIAFLDLLGATKLILGDDSQEQNLNKMRGIYDEVIALQKDNNPNFRKFQTVQFKIFSDNIVFVQELTTNKTDPVDIIEGLFRISGVVSDLLYYALIERGWMFRGAIACGDVYLDSDMIWGKGLVDAYNAEQNISIYPRVIITDELIHEVQTSKSEVVIFLKFEQDFDGIYYLDFLTLMLEEYEDDSPAMQAGKKNKLMKFRDTYKEILDKLPTKPDISSARVRAKHHWFINDYNRFCMNNNFDKFQLDPSLIKIAFDGDES</sequence>
<reference evidence="1" key="1">
    <citation type="submission" date="2023-06" db="EMBL/GenBank/DDBJ databases">
        <title>Genome sequence of Methancorpusculaceae sp. Ag1.</title>
        <authorList>
            <person name="Protasov E."/>
            <person name="Platt K."/>
            <person name="Poehlein A."/>
            <person name="Daniel R."/>
            <person name="Brune A."/>
        </authorList>
    </citation>
    <scope>NUCLEOTIDE SEQUENCE</scope>
    <source>
        <strain evidence="1">Ag1</strain>
    </source>
</reference>
<dbReference type="Proteomes" id="UP001273136">
    <property type="component" value="Unassembled WGS sequence"/>
</dbReference>
<comment type="caution">
    <text evidence="1">The sequence shown here is derived from an EMBL/GenBank/DDBJ whole genome shotgun (WGS) entry which is preliminary data.</text>
</comment>
<keyword evidence="2" id="KW-1185">Reference proteome</keyword>
<dbReference type="EMBL" id="JAWDKA010000004">
    <property type="protein sequence ID" value="MDV0441739.1"/>
    <property type="molecule type" value="Genomic_DNA"/>
</dbReference>
<name>A0AAE4SA94_9EURY</name>
<evidence type="ECO:0000313" key="1">
    <source>
        <dbReference type="EMBL" id="MDV0441739.1"/>
    </source>
</evidence>
<gene>
    <name evidence="1" type="ORF">McpAg1_09490</name>
</gene>
<dbReference type="RefSeq" id="WP_338094143.1">
    <property type="nucleotide sequence ID" value="NZ_JAWDKA010000004.1"/>
</dbReference>
<protein>
    <submittedName>
        <fullName evidence="1">Uncharacterized protein</fullName>
    </submittedName>
</protein>
<evidence type="ECO:0000313" key="2">
    <source>
        <dbReference type="Proteomes" id="UP001273136"/>
    </source>
</evidence>
<dbReference type="AlphaFoldDB" id="A0AAE4SA94"/>
<organism evidence="1 2">
    <name type="scientific">Methanorbis furvi</name>
    <dbReference type="NCBI Taxonomy" id="3028299"/>
    <lineage>
        <taxon>Archaea</taxon>
        <taxon>Methanobacteriati</taxon>
        <taxon>Methanobacteriota</taxon>
        <taxon>Stenosarchaea group</taxon>
        <taxon>Methanomicrobia</taxon>
        <taxon>Methanomicrobiales</taxon>
        <taxon>Methanocorpusculaceae</taxon>
        <taxon>Methanorbis</taxon>
    </lineage>
</organism>
<accession>A0AAE4SA94</accession>
<proteinExistence type="predicted"/>